<dbReference type="EMBL" id="BOMY01000051">
    <property type="protein sequence ID" value="GIF25315.1"/>
    <property type="molecule type" value="Genomic_DNA"/>
</dbReference>
<protein>
    <recommendedName>
        <fullName evidence="3">MmcQ/YjbR family DNA-binding protein</fullName>
    </recommendedName>
</protein>
<evidence type="ECO:0000313" key="2">
    <source>
        <dbReference type="Proteomes" id="UP000623608"/>
    </source>
</evidence>
<organism evidence="1 2">
    <name type="scientific">Paractinoplanes tereljensis</name>
    <dbReference type="NCBI Taxonomy" id="571912"/>
    <lineage>
        <taxon>Bacteria</taxon>
        <taxon>Bacillati</taxon>
        <taxon>Actinomycetota</taxon>
        <taxon>Actinomycetes</taxon>
        <taxon>Micromonosporales</taxon>
        <taxon>Micromonosporaceae</taxon>
        <taxon>Paractinoplanes</taxon>
    </lineage>
</organism>
<comment type="caution">
    <text evidence="1">The sequence shown here is derived from an EMBL/GenBank/DDBJ whole genome shotgun (WGS) entry which is preliminary data.</text>
</comment>
<name>A0A919NUC6_9ACTN</name>
<accession>A0A919NUC6</accession>
<dbReference type="Proteomes" id="UP000623608">
    <property type="component" value="Unassembled WGS sequence"/>
</dbReference>
<dbReference type="AlphaFoldDB" id="A0A919NUC6"/>
<evidence type="ECO:0008006" key="3">
    <source>
        <dbReference type="Google" id="ProtNLM"/>
    </source>
</evidence>
<evidence type="ECO:0000313" key="1">
    <source>
        <dbReference type="EMBL" id="GIF25315.1"/>
    </source>
</evidence>
<dbReference type="InterPro" id="IPR038056">
    <property type="entry name" value="YjbR-like_sf"/>
</dbReference>
<reference evidence="1" key="1">
    <citation type="submission" date="2021-01" db="EMBL/GenBank/DDBJ databases">
        <title>Whole genome shotgun sequence of Actinoplanes tereljensis NBRC 105297.</title>
        <authorList>
            <person name="Komaki H."/>
            <person name="Tamura T."/>
        </authorList>
    </citation>
    <scope>NUCLEOTIDE SEQUENCE</scope>
    <source>
        <strain evidence="1">NBRC 105297</strain>
    </source>
</reference>
<sequence length="44" mass="4864">MGHRGWLGVRLDRDPDWTEIAELCTDAFRAVAPPALLARWDGGA</sequence>
<proteinExistence type="predicted"/>
<keyword evidence="2" id="KW-1185">Reference proteome</keyword>
<dbReference type="SUPFAM" id="SSF142906">
    <property type="entry name" value="YjbR-like"/>
    <property type="match status" value="1"/>
</dbReference>
<gene>
    <name evidence="1" type="ORF">Ate02nite_80450</name>
</gene>